<comment type="caution">
    <text evidence="2">The sequence shown here is derived from an EMBL/GenBank/DDBJ whole genome shotgun (WGS) entry which is preliminary data.</text>
</comment>
<proteinExistence type="predicted"/>
<organism evidence="2 3">
    <name type="scientific">SAR86 cluster bacterium</name>
    <dbReference type="NCBI Taxonomy" id="2030880"/>
    <lineage>
        <taxon>Bacteria</taxon>
        <taxon>Pseudomonadati</taxon>
        <taxon>Pseudomonadota</taxon>
        <taxon>Gammaproteobacteria</taxon>
        <taxon>SAR86 cluster</taxon>
    </lineage>
</organism>
<dbReference type="EMBL" id="QOPC01000007">
    <property type="protein sequence ID" value="RCL38907.1"/>
    <property type="molecule type" value="Genomic_DNA"/>
</dbReference>
<dbReference type="Gene3D" id="3.30.1130.10">
    <property type="match status" value="2"/>
</dbReference>
<dbReference type="Pfam" id="PF14819">
    <property type="entry name" value="QueF_N"/>
    <property type="match status" value="1"/>
</dbReference>
<name>A0A368BPV7_9GAMM</name>
<reference evidence="2 3" key="1">
    <citation type="journal article" date="2018" name="Microbiome">
        <title>Fine metagenomic profile of the Mediterranean stratified and mixed water columns revealed by assembly and recruitment.</title>
        <authorList>
            <person name="Haro-Moreno J.M."/>
            <person name="Lopez-Perez M."/>
            <person name="De La Torre J.R."/>
            <person name="Picazo A."/>
            <person name="Camacho A."/>
            <person name="Rodriguez-Valera F."/>
        </authorList>
    </citation>
    <scope>NUCLEOTIDE SEQUENCE [LARGE SCALE GENOMIC DNA]</scope>
    <source>
        <strain evidence="2">MED-G84</strain>
    </source>
</reference>
<dbReference type="GO" id="GO:0008616">
    <property type="term" value="P:tRNA queuosine(34) biosynthetic process"/>
    <property type="evidence" value="ECO:0007669"/>
    <property type="project" value="InterPro"/>
</dbReference>
<dbReference type="InterPro" id="IPR029139">
    <property type="entry name" value="QueF_N"/>
</dbReference>
<sequence length="243" mass="28256">MKVKYLGKKNSSKILDYSPNLLDSVKRSHAGAISYYGIDFWNVYEFSYLNSKNKPTLEALEIKISVDSDFTVESKSLKIYLASFYKRKFKNSINAYTLIERDLSRLTKSKVKVKRKTRYDSPPKSIKLNGLREKIKKNKVLKFEGFRSICPVTAQPDWANIYVYSASHSIDSIKINNLLKSFREKGDFHEACIDSIFLTLRDKFKINDLTVCGRFLRRGGIDINPIRSSNKKIIFKNFRDFNQ</sequence>
<dbReference type="Proteomes" id="UP000253032">
    <property type="component" value="Unassembled WGS sequence"/>
</dbReference>
<feature type="domain" description="NADPH-dependent 7-cyano-7-deazaguanine reductase N-terminal" evidence="1">
    <location>
        <begin position="31"/>
        <end position="114"/>
    </location>
</feature>
<dbReference type="PANTHER" id="PTHR34354:SF1">
    <property type="entry name" value="NADPH-DEPENDENT 7-CYANO-7-DEAZAGUANINE REDUCTASE"/>
    <property type="match status" value="1"/>
</dbReference>
<dbReference type="GO" id="GO:0033739">
    <property type="term" value="F:preQ1 synthase activity"/>
    <property type="evidence" value="ECO:0007669"/>
    <property type="project" value="InterPro"/>
</dbReference>
<evidence type="ECO:0000259" key="1">
    <source>
        <dbReference type="Pfam" id="PF14819"/>
    </source>
</evidence>
<protein>
    <submittedName>
        <fullName evidence="2">7-cyano-7-deazaguanine reductase</fullName>
    </submittedName>
</protein>
<dbReference type="SUPFAM" id="SSF55620">
    <property type="entry name" value="Tetrahydrobiopterin biosynthesis enzymes-like"/>
    <property type="match status" value="1"/>
</dbReference>
<evidence type="ECO:0000313" key="3">
    <source>
        <dbReference type="Proteomes" id="UP000253032"/>
    </source>
</evidence>
<gene>
    <name evidence="2" type="ORF">DBW98_01960</name>
</gene>
<dbReference type="Pfam" id="PF14489">
    <property type="entry name" value="QueF"/>
    <property type="match status" value="1"/>
</dbReference>
<accession>A0A368BPV7</accession>
<dbReference type="InterPro" id="IPR043133">
    <property type="entry name" value="GTP-CH-I_C/QueF"/>
</dbReference>
<dbReference type="PANTHER" id="PTHR34354">
    <property type="entry name" value="NADPH-DEPENDENT 7-CYANO-7-DEAZAGUANINE REDUCTASE"/>
    <property type="match status" value="1"/>
</dbReference>
<dbReference type="InterPro" id="IPR029500">
    <property type="entry name" value="QueF"/>
</dbReference>
<evidence type="ECO:0000313" key="2">
    <source>
        <dbReference type="EMBL" id="RCL38907.1"/>
    </source>
</evidence>
<dbReference type="AlphaFoldDB" id="A0A368BPV7"/>
<dbReference type="InterPro" id="IPR050084">
    <property type="entry name" value="NADPH_dep_7-cyano-7-deazaG_red"/>
</dbReference>